<sequence>MSDLETSPDHHELPSEALDLTIYSPSGVVAKAPSIRLAARRLAALGFDVTIDESAGARFQRFAGDDEVRLAALHRVAAAAPSVALATRGGYGLTRLLDRIDWALLARSVEQGTRWVGYSDQTALQLGLLAHTKAPSWAGPLACDDFGRPEADGGLDEITPDCFVEAMTGELEAVGFRTEAGLDGLDVKGLLWGGNLTVLCSLLGTPHWPRVKGGILFLEDVNEHPYRVERQLLQLQQAGVLGAQKAVVLGDFGGWKKSPLDRGYNLKAMVAHLRSVCTTPIVTGLPFGHVQTKVTLPVGRKVEFVVQGRDALLAWGHAG</sequence>
<proteinExistence type="inferred from homology"/>
<dbReference type="Pfam" id="PF02016">
    <property type="entry name" value="Peptidase_S66"/>
    <property type="match status" value="1"/>
</dbReference>
<feature type="active site" description="Charge relay system" evidence="6">
    <location>
        <position position="289"/>
    </location>
</feature>
<dbReference type="Proteomes" id="UP000247811">
    <property type="component" value="Unassembled WGS sequence"/>
</dbReference>
<dbReference type="GO" id="GO:0004180">
    <property type="term" value="F:carboxypeptidase activity"/>
    <property type="evidence" value="ECO:0007669"/>
    <property type="project" value="UniProtKB-KW"/>
</dbReference>
<dbReference type="OrthoDB" id="9807329at2"/>
<feature type="active site" description="Nucleophile" evidence="6">
    <location>
        <position position="119"/>
    </location>
</feature>
<comment type="caution">
    <text evidence="9">The sequence shown here is derived from an EMBL/GenBank/DDBJ whole genome shotgun (WGS) entry which is preliminary data.</text>
</comment>
<evidence type="ECO:0000259" key="7">
    <source>
        <dbReference type="Pfam" id="PF02016"/>
    </source>
</evidence>
<dbReference type="PIRSF" id="PIRSF028757">
    <property type="entry name" value="LD-carboxypeptidase"/>
    <property type="match status" value="1"/>
</dbReference>
<dbReference type="Pfam" id="PF17676">
    <property type="entry name" value="Peptidase_S66C"/>
    <property type="match status" value="1"/>
</dbReference>
<dbReference type="SUPFAM" id="SSF141986">
    <property type="entry name" value="LD-carboxypeptidase A C-terminal domain-like"/>
    <property type="match status" value="1"/>
</dbReference>
<dbReference type="AlphaFoldDB" id="A0A318H421"/>
<evidence type="ECO:0000256" key="1">
    <source>
        <dbReference type="ARBA" id="ARBA00010233"/>
    </source>
</evidence>
<dbReference type="InterPro" id="IPR040449">
    <property type="entry name" value="Peptidase_S66_N"/>
</dbReference>
<evidence type="ECO:0000313" key="9">
    <source>
        <dbReference type="EMBL" id="PXW98214.1"/>
    </source>
</evidence>
<comment type="similarity">
    <text evidence="1">Belongs to the peptidase S66 family.</text>
</comment>
<dbReference type="GO" id="GO:0006508">
    <property type="term" value="P:proteolysis"/>
    <property type="evidence" value="ECO:0007669"/>
    <property type="project" value="UniProtKB-KW"/>
</dbReference>
<keyword evidence="4" id="KW-0378">Hydrolase</keyword>
<dbReference type="SUPFAM" id="SSF52317">
    <property type="entry name" value="Class I glutamine amidotransferase-like"/>
    <property type="match status" value="1"/>
</dbReference>
<evidence type="ECO:0000256" key="5">
    <source>
        <dbReference type="ARBA" id="ARBA00022825"/>
    </source>
</evidence>
<keyword evidence="3" id="KW-0645">Protease</keyword>
<dbReference type="RefSeq" id="WP_110399768.1">
    <property type="nucleotide sequence ID" value="NZ_QJJS01000003.1"/>
</dbReference>
<evidence type="ECO:0000256" key="2">
    <source>
        <dbReference type="ARBA" id="ARBA00022645"/>
    </source>
</evidence>
<evidence type="ECO:0000259" key="8">
    <source>
        <dbReference type="Pfam" id="PF17676"/>
    </source>
</evidence>
<gene>
    <name evidence="9" type="ORF">C7444_103312</name>
</gene>
<dbReference type="PANTHER" id="PTHR30237">
    <property type="entry name" value="MURAMOYLTETRAPEPTIDE CARBOXYPEPTIDASE"/>
    <property type="match status" value="1"/>
</dbReference>
<evidence type="ECO:0000256" key="3">
    <source>
        <dbReference type="ARBA" id="ARBA00022670"/>
    </source>
</evidence>
<evidence type="ECO:0000256" key="4">
    <source>
        <dbReference type="ARBA" id="ARBA00022801"/>
    </source>
</evidence>
<reference evidence="9 10" key="1">
    <citation type="submission" date="2018-05" db="EMBL/GenBank/DDBJ databases">
        <title>Genomic Encyclopedia of Type Strains, Phase IV (KMG-IV): sequencing the most valuable type-strain genomes for metagenomic binning, comparative biology and taxonomic classification.</title>
        <authorList>
            <person name="Goeker M."/>
        </authorList>
    </citation>
    <scope>NUCLEOTIDE SEQUENCE [LARGE SCALE GENOMIC DNA]</scope>
    <source>
        <strain evidence="9 10">DSM 566</strain>
    </source>
</reference>
<evidence type="ECO:0000313" key="10">
    <source>
        <dbReference type="Proteomes" id="UP000247811"/>
    </source>
</evidence>
<dbReference type="InterPro" id="IPR027461">
    <property type="entry name" value="Carboxypeptidase_A_C_sf"/>
</dbReference>
<dbReference type="InterPro" id="IPR040921">
    <property type="entry name" value="Peptidase_S66C"/>
</dbReference>
<keyword evidence="10" id="KW-1185">Reference proteome</keyword>
<dbReference type="Gene3D" id="3.50.30.60">
    <property type="entry name" value="LD-carboxypeptidase A C-terminal domain-like"/>
    <property type="match status" value="1"/>
</dbReference>
<evidence type="ECO:0000256" key="6">
    <source>
        <dbReference type="PIRSR" id="PIRSR028757-1"/>
    </source>
</evidence>
<dbReference type="Gene3D" id="3.40.50.10740">
    <property type="entry name" value="Class I glutamine amidotransferase-like"/>
    <property type="match status" value="1"/>
</dbReference>
<feature type="active site" description="Charge relay system" evidence="6">
    <location>
        <position position="219"/>
    </location>
</feature>
<accession>A0A318H421</accession>
<dbReference type="EMBL" id="QJJS01000003">
    <property type="protein sequence ID" value="PXW98214.1"/>
    <property type="molecule type" value="Genomic_DNA"/>
</dbReference>
<feature type="domain" description="LD-carboxypeptidase N-terminal" evidence="7">
    <location>
        <begin position="22"/>
        <end position="139"/>
    </location>
</feature>
<dbReference type="InterPro" id="IPR029062">
    <property type="entry name" value="Class_I_gatase-like"/>
</dbReference>
<dbReference type="PANTHER" id="PTHR30237:SF2">
    <property type="entry name" value="MUREIN TETRAPEPTIDE CARBOXYPEPTIDASE"/>
    <property type="match status" value="1"/>
</dbReference>
<dbReference type="CDD" id="cd07025">
    <property type="entry name" value="Peptidase_S66"/>
    <property type="match status" value="1"/>
</dbReference>
<protein>
    <submittedName>
        <fullName evidence="9">Muramoyltetrapeptide carboxypeptidase</fullName>
    </submittedName>
</protein>
<keyword evidence="2 9" id="KW-0121">Carboxypeptidase</keyword>
<name>A0A318H421_9BURK</name>
<feature type="domain" description="LD-carboxypeptidase C-terminal" evidence="8">
    <location>
        <begin position="188"/>
        <end position="303"/>
    </location>
</feature>
<organism evidence="9 10">
    <name type="scientific">Sphaerotilus hippei</name>
    <dbReference type="NCBI Taxonomy" id="744406"/>
    <lineage>
        <taxon>Bacteria</taxon>
        <taxon>Pseudomonadati</taxon>
        <taxon>Pseudomonadota</taxon>
        <taxon>Betaproteobacteria</taxon>
        <taxon>Burkholderiales</taxon>
        <taxon>Sphaerotilaceae</taxon>
        <taxon>Sphaerotilus</taxon>
    </lineage>
</organism>
<dbReference type="GO" id="GO:0008236">
    <property type="term" value="F:serine-type peptidase activity"/>
    <property type="evidence" value="ECO:0007669"/>
    <property type="project" value="UniProtKB-KW"/>
</dbReference>
<keyword evidence="5" id="KW-0720">Serine protease</keyword>
<dbReference type="InterPro" id="IPR027478">
    <property type="entry name" value="LdcA_N"/>
</dbReference>
<dbReference type="InterPro" id="IPR003507">
    <property type="entry name" value="S66_fam"/>
</dbReference>